<evidence type="ECO:0000313" key="2">
    <source>
        <dbReference type="Proteomes" id="UP001501323"/>
    </source>
</evidence>
<dbReference type="Proteomes" id="UP001501323">
    <property type="component" value="Unassembled WGS sequence"/>
</dbReference>
<reference evidence="2" key="1">
    <citation type="journal article" date="2019" name="Int. J. Syst. Evol. Microbiol.">
        <title>The Global Catalogue of Microorganisms (GCM) 10K type strain sequencing project: providing services to taxonomists for standard genome sequencing and annotation.</title>
        <authorList>
            <consortium name="The Broad Institute Genomics Platform"/>
            <consortium name="The Broad Institute Genome Sequencing Center for Infectious Disease"/>
            <person name="Wu L."/>
            <person name="Ma J."/>
        </authorList>
    </citation>
    <scope>NUCLEOTIDE SEQUENCE [LARGE SCALE GENOMIC DNA]</scope>
    <source>
        <strain evidence="2">JCM 18392</strain>
    </source>
</reference>
<accession>A0ABP9DVA9</accession>
<comment type="caution">
    <text evidence="1">The sequence shown here is derived from an EMBL/GenBank/DDBJ whole genome shotgun (WGS) entry which is preliminary data.</text>
</comment>
<name>A0ABP9DVA9_9GAMM</name>
<evidence type="ECO:0000313" key="1">
    <source>
        <dbReference type="EMBL" id="GAA4861064.1"/>
    </source>
</evidence>
<protein>
    <submittedName>
        <fullName evidence="1">Uncharacterized protein</fullName>
    </submittedName>
</protein>
<organism evidence="1 2">
    <name type="scientific">Luteimonas vadosa</name>
    <dbReference type="NCBI Taxonomy" id="1165507"/>
    <lineage>
        <taxon>Bacteria</taxon>
        <taxon>Pseudomonadati</taxon>
        <taxon>Pseudomonadota</taxon>
        <taxon>Gammaproteobacteria</taxon>
        <taxon>Lysobacterales</taxon>
        <taxon>Lysobacteraceae</taxon>
        <taxon>Luteimonas</taxon>
    </lineage>
</organism>
<sequence length="119" mass="13085">MAGVKQGASLQSVIALRGKPTSESQPEDFVELVHHYEGLEVGYFQSRVVHVRATATGWCTAHGLCPSNSTRRMQALYGAPRVHPFRPHVATYWQSGPDCWYVFELSQGVVAEVGIACQP</sequence>
<gene>
    <name evidence="1" type="ORF">GCM10023332_11370</name>
</gene>
<dbReference type="EMBL" id="BAABJY010000001">
    <property type="protein sequence ID" value="GAA4861064.1"/>
    <property type="molecule type" value="Genomic_DNA"/>
</dbReference>
<proteinExistence type="predicted"/>
<keyword evidence="2" id="KW-1185">Reference proteome</keyword>